<proteinExistence type="predicted"/>
<protein>
    <recommendedName>
        <fullName evidence="1">Glucose/Sorbosone dehydrogenase domain-containing protein</fullName>
    </recommendedName>
</protein>
<reference evidence="2" key="1">
    <citation type="submission" date="2018-06" db="EMBL/GenBank/DDBJ databases">
        <authorList>
            <person name="Zhirakovskaya E."/>
        </authorList>
    </citation>
    <scope>NUCLEOTIDE SEQUENCE</scope>
</reference>
<sequence length="446" mass="47820">MTNTRTPPNSKNNRILFLFSTLCCLFTTALLAGTPTPLDPVLTTFQSGFSAAVAVRNAGDGSDRLFVVEQGGRIKIIKNGSTLATPFLNIDPLTNGGGERGLLGLAFHPDYANNGFFYINYTNSSNDTIIARYSVSAGDADVADDMSALKIISIDQDFGNHNGGDLHFSPFDGFLYIGMGDGGSGDDPCRRGQTKDPDDIILGIFNGEDCDFDTSFVNQGGNPDSLALLGSMIRIDVDNPGSNVADACGEGLNYGIPADNPFSHDINGDNDCGEIWAWGLRNPYRFGFDRNTGDLFIGDVGQNAREEVNFQPATSNGGENYGWVCREGLIANPGVACSVINAIDPIIDYPTNLGCSVIGGFPYRGPESTWQGTYIYADFCTGDLYWSIFDNSAWTGFATLIGTSSNVRGFGEDEAGNLYYVSSSQVVQISDANFTDDLIFANGFEN</sequence>
<evidence type="ECO:0000313" key="2">
    <source>
        <dbReference type="EMBL" id="VAW43798.1"/>
    </source>
</evidence>
<dbReference type="InterPro" id="IPR012938">
    <property type="entry name" value="Glc/Sorbosone_DH"/>
</dbReference>
<dbReference type="PANTHER" id="PTHR19328">
    <property type="entry name" value="HEDGEHOG-INTERACTING PROTEIN"/>
    <property type="match status" value="1"/>
</dbReference>
<evidence type="ECO:0000259" key="1">
    <source>
        <dbReference type="Pfam" id="PF07995"/>
    </source>
</evidence>
<dbReference type="AlphaFoldDB" id="A0A3B0VJL1"/>
<dbReference type="EMBL" id="UOFA01000037">
    <property type="protein sequence ID" value="VAW43798.1"/>
    <property type="molecule type" value="Genomic_DNA"/>
</dbReference>
<organism evidence="2">
    <name type="scientific">hydrothermal vent metagenome</name>
    <dbReference type="NCBI Taxonomy" id="652676"/>
    <lineage>
        <taxon>unclassified sequences</taxon>
        <taxon>metagenomes</taxon>
        <taxon>ecological metagenomes</taxon>
    </lineage>
</organism>
<accession>A0A3B0VJL1</accession>
<dbReference type="Gene3D" id="2.120.10.30">
    <property type="entry name" value="TolB, C-terminal domain"/>
    <property type="match status" value="1"/>
</dbReference>
<feature type="domain" description="Glucose/Sorbosone dehydrogenase" evidence="1">
    <location>
        <begin position="59"/>
        <end position="187"/>
    </location>
</feature>
<feature type="domain" description="Glucose/Sorbosone dehydrogenase" evidence="1">
    <location>
        <begin position="256"/>
        <end position="424"/>
    </location>
</feature>
<dbReference type="InterPro" id="IPR011041">
    <property type="entry name" value="Quinoprot_gluc/sorb_DH_b-prop"/>
</dbReference>
<dbReference type="InterPro" id="IPR011042">
    <property type="entry name" value="6-blade_b-propeller_TolB-like"/>
</dbReference>
<name>A0A3B0VJL1_9ZZZZ</name>
<gene>
    <name evidence="2" type="ORF">MNBD_GAMMA02-1272</name>
</gene>
<dbReference type="Pfam" id="PF07995">
    <property type="entry name" value="GSDH"/>
    <property type="match status" value="2"/>
</dbReference>
<dbReference type="PANTHER" id="PTHR19328:SF75">
    <property type="entry name" value="ALDOSE SUGAR DEHYDROGENASE YLII"/>
    <property type="match status" value="1"/>
</dbReference>
<dbReference type="SUPFAM" id="SSF50952">
    <property type="entry name" value="Soluble quinoprotein glucose dehydrogenase"/>
    <property type="match status" value="1"/>
</dbReference>